<sequence length="73" mass="8320">MTIISKKGFCPGCMMTQKVLDAKGVKYTIKHIDSEAERNHILDLGFRSYPIVEPNDKIDDETFCGFRPEKLKA</sequence>
<feature type="domain" description="Glutaredoxin" evidence="1">
    <location>
        <begin position="4"/>
        <end position="55"/>
    </location>
</feature>
<dbReference type="KEGG" id="lji:ELX58_01135"/>
<gene>
    <name evidence="2" type="ORF">ELX58_01135</name>
</gene>
<dbReference type="InterPro" id="IPR036249">
    <property type="entry name" value="Thioredoxin-like_sf"/>
</dbReference>
<accession>A0A4P6ZKM1</accession>
<dbReference type="Pfam" id="PF00462">
    <property type="entry name" value="Glutaredoxin"/>
    <property type="match status" value="1"/>
</dbReference>
<dbReference type="Gene3D" id="3.40.30.10">
    <property type="entry name" value="Glutaredoxin"/>
    <property type="match status" value="1"/>
</dbReference>
<protein>
    <submittedName>
        <fullName evidence="2">NrdH-redoxin</fullName>
    </submittedName>
</protein>
<name>A0A4P6ZKM1_9LACO</name>
<dbReference type="CDD" id="cd02976">
    <property type="entry name" value="NrdH"/>
    <property type="match status" value="1"/>
</dbReference>
<organism evidence="2 3">
    <name type="scientific">Acetilactobacillus jinshanensis</name>
    <dbReference type="NCBI Taxonomy" id="1720083"/>
    <lineage>
        <taxon>Bacteria</taxon>
        <taxon>Bacillati</taxon>
        <taxon>Bacillota</taxon>
        <taxon>Bacilli</taxon>
        <taxon>Lactobacillales</taxon>
        <taxon>Lactobacillaceae</taxon>
        <taxon>Acetilactobacillus</taxon>
    </lineage>
</organism>
<dbReference type="OrthoDB" id="9795531at2"/>
<dbReference type="Proteomes" id="UP000294321">
    <property type="component" value="Chromosome"/>
</dbReference>
<evidence type="ECO:0000313" key="2">
    <source>
        <dbReference type="EMBL" id="QBP17800.1"/>
    </source>
</evidence>
<proteinExistence type="predicted"/>
<keyword evidence="3" id="KW-1185">Reference proteome</keyword>
<dbReference type="SUPFAM" id="SSF52833">
    <property type="entry name" value="Thioredoxin-like"/>
    <property type="match status" value="1"/>
</dbReference>
<dbReference type="RefSeq" id="WP_133441345.1">
    <property type="nucleotide sequence ID" value="NZ_CP034726.1"/>
</dbReference>
<dbReference type="AlphaFoldDB" id="A0A4P6ZKM1"/>
<evidence type="ECO:0000259" key="1">
    <source>
        <dbReference type="Pfam" id="PF00462"/>
    </source>
</evidence>
<reference evidence="3" key="1">
    <citation type="submission" date="2018-12" db="EMBL/GenBank/DDBJ databases">
        <title>A new species of lactobacillus.</title>
        <authorList>
            <person name="Jian Y."/>
            <person name="Xin L."/>
            <person name="Hong Z.J."/>
            <person name="Ming L.Z."/>
            <person name="Hong X.Z."/>
        </authorList>
    </citation>
    <scope>NUCLEOTIDE SEQUENCE [LARGE SCALE GENOMIC DNA]</scope>
    <source>
        <strain evidence="3">HSLZ-75</strain>
    </source>
</reference>
<dbReference type="InterPro" id="IPR002109">
    <property type="entry name" value="Glutaredoxin"/>
</dbReference>
<dbReference type="EMBL" id="CP034726">
    <property type="protein sequence ID" value="QBP17800.1"/>
    <property type="molecule type" value="Genomic_DNA"/>
</dbReference>
<evidence type="ECO:0000313" key="3">
    <source>
        <dbReference type="Proteomes" id="UP000294321"/>
    </source>
</evidence>